<reference evidence="2" key="1">
    <citation type="submission" date="2006-10" db="EMBL/GenBank/DDBJ databases">
        <authorList>
            <person name="Amadeo P."/>
            <person name="Zhao Q."/>
            <person name="Wortman J."/>
            <person name="Fraser-Liggett C."/>
            <person name="Carlton J."/>
        </authorList>
    </citation>
    <scope>NUCLEOTIDE SEQUENCE</scope>
    <source>
        <strain evidence="2">G3</strain>
    </source>
</reference>
<evidence type="ECO:0000313" key="3">
    <source>
        <dbReference type="Proteomes" id="UP000001542"/>
    </source>
</evidence>
<dbReference type="AlphaFoldDB" id="A2DRL1"/>
<gene>
    <name evidence="2" type="ORF">TVAG_280910</name>
</gene>
<protein>
    <submittedName>
        <fullName evidence="2">Uncharacterized protein</fullName>
    </submittedName>
</protein>
<dbReference type="EMBL" id="DS113236">
    <property type="protein sequence ID" value="EAY16974.1"/>
    <property type="molecule type" value="Genomic_DNA"/>
</dbReference>
<sequence length="391" mass="43767">MTNYNKESYFKISIITLLFCSISPYIFCSINAFSLSQIAKFRLNRLHTMKFQNLTFKNASSYKESKDYSILDCVFKNIHVNSSSPLEIVLSNAEFKLARSGFLKCSSETSSGALFLNSFTYIVEESCFFSCFSHSRGQALSLQLSSIDYCMFSKNSISNCDPGKYKGADVTFLINDGSHQISYLNSTKNNIFDIEACLCCLNPRNLNIHYSNFAKNDSFNLIWLFGTFSKDSFSACNIIQNTSPKDNSTSIFAVEKGNITLSGIVFLKNNFDTYFLMGDYAFSLCVFDVKNSSSLYSSATATFENCVFALPKANSRQIPTNNQYKCFALGAPEPKEQFPIQESLEFDDSSGIGLFCVIVGVGITTGVIGFYGFKLTFKEDEEELTEDMKST</sequence>
<name>A2DRL1_TRIV3</name>
<dbReference type="SUPFAM" id="SSF51126">
    <property type="entry name" value="Pectin lyase-like"/>
    <property type="match status" value="1"/>
</dbReference>
<dbReference type="RefSeq" id="XP_001329197.1">
    <property type="nucleotide sequence ID" value="XM_001329162.1"/>
</dbReference>
<dbReference type="InterPro" id="IPR011050">
    <property type="entry name" value="Pectin_lyase_fold/virulence"/>
</dbReference>
<organism evidence="2 3">
    <name type="scientific">Trichomonas vaginalis (strain ATCC PRA-98 / G3)</name>
    <dbReference type="NCBI Taxonomy" id="412133"/>
    <lineage>
        <taxon>Eukaryota</taxon>
        <taxon>Metamonada</taxon>
        <taxon>Parabasalia</taxon>
        <taxon>Trichomonadida</taxon>
        <taxon>Trichomonadidae</taxon>
        <taxon>Trichomonas</taxon>
    </lineage>
</organism>
<keyword evidence="3" id="KW-1185">Reference proteome</keyword>
<evidence type="ECO:0000256" key="1">
    <source>
        <dbReference type="SAM" id="Phobius"/>
    </source>
</evidence>
<dbReference type="InParanoid" id="A2DRL1"/>
<reference evidence="2" key="2">
    <citation type="journal article" date="2007" name="Science">
        <title>Draft genome sequence of the sexually transmitted pathogen Trichomonas vaginalis.</title>
        <authorList>
            <person name="Carlton J.M."/>
            <person name="Hirt R.P."/>
            <person name="Silva J.C."/>
            <person name="Delcher A.L."/>
            <person name="Schatz M."/>
            <person name="Zhao Q."/>
            <person name="Wortman J.R."/>
            <person name="Bidwell S.L."/>
            <person name="Alsmark U.C.M."/>
            <person name="Besteiro S."/>
            <person name="Sicheritz-Ponten T."/>
            <person name="Noel C.J."/>
            <person name="Dacks J.B."/>
            <person name="Foster P.G."/>
            <person name="Simillion C."/>
            <person name="Van de Peer Y."/>
            <person name="Miranda-Saavedra D."/>
            <person name="Barton G.J."/>
            <person name="Westrop G.D."/>
            <person name="Mueller S."/>
            <person name="Dessi D."/>
            <person name="Fiori P.L."/>
            <person name="Ren Q."/>
            <person name="Paulsen I."/>
            <person name="Zhang H."/>
            <person name="Bastida-Corcuera F.D."/>
            <person name="Simoes-Barbosa A."/>
            <person name="Brown M.T."/>
            <person name="Hayes R.D."/>
            <person name="Mukherjee M."/>
            <person name="Okumura C.Y."/>
            <person name="Schneider R."/>
            <person name="Smith A.J."/>
            <person name="Vanacova S."/>
            <person name="Villalvazo M."/>
            <person name="Haas B.J."/>
            <person name="Pertea M."/>
            <person name="Feldblyum T.V."/>
            <person name="Utterback T.R."/>
            <person name="Shu C.L."/>
            <person name="Osoegawa K."/>
            <person name="de Jong P.J."/>
            <person name="Hrdy I."/>
            <person name="Horvathova L."/>
            <person name="Zubacova Z."/>
            <person name="Dolezal P."/>
            <person name="Malik S.B."/>
            <person name="Logsdon J.M. Jr."/>
            <person name="Henze K."/>
            <person name="Gupta A."/>
            <person name="Wang C.C."/>
            <person name="Dunne R.L."/>
            <person name="Upcroft J.A."/>
            <person name="Upcroft P."/>
            <person name="White O."/>
            <person name="Salzberg S.L."/>
            <person name="Tang P."/>
            <person name="Chiu C.-H."/>
            <person name="Lee Y.-S."/>
            <person name="Embley T.M."/>
            <person name="Coombs G.H."/>
            <person name="Mottram J.C."/>
            <person name="Tachezy J."/>
            <person name="Fraser-Liggett C.M."/>
            <person name="Johnson P.J."/>
        </authorList>
    </citation>
    <scope>NUCLEOTIDE SEQUENCE [LARGE SCALE GENOMIC DNA]</scope>
    <source>
        <strain evidence="2">G3</strain>
    </source>
</reference>
<accession>A2DRL1</accession>
<keyword evidence="1" id="KW-0812">Transmembrane</keyword>
<dbReference type="Proteomes" id="UP000001542">
    <property type="component" value="Unassembled WGS sequence"/>
</dbReference>
<feature type="transmembrane region" description="Helical" evidence="1">
    <location>
        <begin position="12"/>
        <end position="35"/>
    </location>
</feature>
<dbReference type="VEuPathDB" id="TrichDB:TVAGG3_0696820"/>
<dbReference type="VEuPathDB" id="TrichDB:TVAG_280910"/>
<feature type="transmembrane region" description="Helical" evidence="1">
    <location>
        <begin position="352"/>
        <end position="373"/>
    </location>
</feature>
<keyword evidence="1" id="KW-0472">Membrane</keyword>
<evidence type="ECO:0000313" key="2">
    <source>
        <dbReference type="EMBL" id="EAY16974.1"/>
    </source>
</evidence>
<keyword evidence="1" id="KW-1133">Transmembrane helix</keyword>
<dbReference type="KEGG" id="tva:4774988"/>
<proteinExistence type="predicted"/>